<protein>
    <submittedName>
        <fullName evidence="12">Transient receptor potential cation channel subfamily M member 8</fullName>
    </submittedName>
</protein>
<keyword evidence="3 8" id="KW-0812">Transmembrane</keyword>
<sequence>MSFEGARLSMRNRRNGTLDSTRTLYSSGSRSTDLSYSESDLVNFIQANFKKRECVFFTKDSKAMEHVCKCGYAQSQHIEGTQVNQTEKWNYKKHTKEFPTDAFGDIQFESLGKKGKYIRLSCDTDAETLYELLTQHWHLKTPNLVISVTGGAKNFALKPRMRKIFSRLIYIAQSKGAWILTGGTHYGLMKYIGEVVRDNTLSKENIVAIGIAAWGMVSNRDTLIRNCDTEYIMDDFKRDPLYILDNNHTHLLLVDNGCHGHPTVEAKLRNQLEKYISERTIQDSNYGGKIPIVCFAQGGGKETLKAINTSIKSKIPCVVVEGSGQIADVIASLVEVEEALTSSIIKEKLVRFLPRTVSRLPEEETESWIKWLKEILESSHLLTVIKMEEAGDEIVSNAISYALYKAFSTNEQDKDNWNGQLKLLLEWNQLDLASDEIFTNDRRWESADLQEVMFTALIKDRPKFVRLFLENGLNLQKFLTNDVLSELFSNHFSTLVYRNLQIAKNSYNDALLTFVWKLVANFRRSFWKEERNSREDLDVEFHTRGCTLAALGASKLLKTLAKVKNDINAAGESEELANEYETRAVELFTECYSSDEALAEQLLVYSCEAWGGSNCLELAVEATDQHFIAQPGVQNFLSKQWYGEISRDTKNWKIILCLFIIPLVGCGFVSFRKKPIDKHKRVLWHYVAFFTSPFVVFSWNVVFYIAFLLLFAYVLLMDFHSVPHTPELVLYALVFVLFCDEVRQWYMNGVSYFTDLWNVMDTLGLFYFIAGIVFRLHSSNKSSLYSGRVIFCLDYIIFTLRLIHIFTVSRNLGPKIIMLQRMLIDVFFFLFLFAVWMVAFGVARQGILRQNEHRWRWIFRSVIYEPYLAMFGQVPSDVDGTTYDFAHCTFTGNESKPLCVELDEHNLPRFPEWITIPLVCIYMLSTNILLVNLLVAMFGYTVGTVQENNDQVWKFQRYFLVQEYCSRLNIPFPFVVFAYFYMVVKKCFKCCCKEATTESSACCFKNEDNETLAWEGVMKENYLVKINTKANDTSEEPSGRKRWLESAEQGHNQVTRVWVPPNRCRGGFRKHPQAVGSWHYLAVACSIEVDDRTAASSAL</sequence>
<dbReference type="GO" id="GO:0005886">
    <property type="term" value="C:plasma membrane"/>
    <property type="evidence" value="ECO:0007669"/>
    <property type="project" value="TreeGrafter"/>
</dbReference>
<dbReference type="GO" id="GO:0099604">
    <property type="term" value="F:ligand-gated calcium channel activity"/>
    <property type="evidence" value="ECO:0007669"/>
    <property type="project" value="TreeGrafter"/>
</dbReference>
<evidence type="ECO:0000313" key="13">
    <source>
        <dbReference type="Proteomes" id="UP000011518"/>
    </source>
</evidence>
<accession>L8Y3I6</accession>
<reference evidence="13" key="1">
    <citation type="submission" date="2012-07" db="EMBL/GenBank/DDBJ databases">
        <title>Genome of the Chinese tree shrew, a rising model animal genetically related to primates.</title>
        <authorList>
            <person name="Zhang G."/>
            <person name="Fan Y."/>
            <person name="Yao Y."/>
            <person name="Huang Z."/>
        </authorList>
    </citation>
    <scope>NUCLEOTIDE SEQUENCE [LARGE SCALE GENOMIC DNA]</scope>
</reference>
<dbReference type="Pfam" id="PF18139">
    <property type="entry name" value="LSDAT_euk"/>
    <property type="match status" value="1"/>
</dbReference>
<dbReference type="AlphaFoldDB" id="L8Y3I6"/>
<dbReference type="PANTHER" id="PTHR13800:SF9">
    <property type="entry name" value="TRANSIENT RECEPTOR POTENTIAL CATION CHANNEL SUBFAMILY M MEMBER 8"/>
    <property type="match status" value="1"/>
</dbReference>
<evidence type="ECO:0000256" key="4">
    <source>
        <dbReference type="ARBA" id="ARBA00022989"/>
    </source>
</evidence>
<dbReference type="InterPro" id="IPR041491">
    <property type="entry name" value="TRPM_SLOG"/>
</dbReference>
<evidence type="ECO:0000256" key="5">
    <source>
        <dbReference type="ARBA" id="ARBA00023065"/>
    </source>
</evidence>
<feature type="transmembrane region" description="Helical" evidence="8">
    <location>
        <begin position="964"/>
        <end position="984"/>
    </location>
</feature>
<feature type="transmembrane region" description="Helical" evidence="8">
    <location>
        <begin position="783"/>
        <end position="803"/>
    </location>
</feature>
<proteinExistence type="predicted"/>
<feature type="transmembrane region" description="Helical" evidence="8">
    <location>
        <begin position="758"/>
        <end position="777"/>
    </location>
</feature>
<dbReference type="FunCoup" id="L8Y3I6">
    <property type="interactions" value="378"/>
</dbReference>
<feature type="transmembrane region" description="Helical" evidence="8">
    <location>
        <begin position="823"/>
        <end position="843"/>
    </location>
</feature>
<dbReference type="InterPro" id="IPR005821">
    <property type="entry name" value="Ion_trans_dom"/>
</dbReference>
<evidence type="ECO:0000259" key="10">
    <source>
        <dbReference type="Pfam" id="PF18139"/>
    </source>
</evidence>
<dbReference type="STRING" id="246437.L8Y3I6"/>
<feature type="transmembrane region" description="Helical" evidence="8">
    <location>
        <begin position="683"/>
        <end position="716"/>
    </location>
</feature>
<gene>
    <name evidence="12" type="ORF">TREES_T100019111</name>
</gene>
<keyword evidence="4 8" id="KW-1133">Transmembrane helix</keyword>
<dbReference type="Proteomes" id="UP000011518">
    <property type="component" value="Unassembled WGS sequence"/>
</dbReference>
<evidence type="ECO:0000256" key="3">
    <source>
        <dbReference type="ARBA" id="ARBA00022692"/>
    </source>
</evidence>
<evidence type="ECO:0000256" key="2">
    <source>
        <dbReference type="ARBA" id="ARBA00022448"/>
    </source>
</evidence>
<evidence type="ECO:0000313" key="12">
    <source>
        <dbReference type="EMBL" id="ELV09614.1"/>
    </source>
</evidence>
<keyword evidence="13" id="KW-1185">Reference proteome</keyword>
<reference evidence="13" key="2">
    <citation type="journal article" date="2013" name="Nat. Commun.">
        <title>Genome of the Chinese tree shrew.</title>
        <authorList>
            <person name="Fan Y."/>
            <person name="Huang Z.Y."/>
            <person name="Cao C.C."/>
            <person name="Chen C.S."/>
            <person name="Chen Y.X."/>
            <person name="Fan D.D."/>
            <person name="He J."/>
            <person name="Hou H.L."/>
            <person name="Hu L."/>
            <person name="Hu X.T."/>
            <person name="Jiang X.T."/>
            <person name="Lai R."/>
            <person name="Lang Y.S."/>
            <person name="Liang B."/>
            <person name="Liao S.G."/>
            <person name="Mu D."/>
            <person name="Ma Y.Y."/>
            <person name="Niu Y.Y."/>
            <person name="Sun X.Q."/>
            <person name="Xia J.Q."/>
            <person name="Xiao J."/>
            <person name="Xiong Z.Q."/>
            <person name="Xu L."/>
            <person name="Yang L."/>
            <person name="Zhang Y."/>
            <person name="Zhao W."/>
            <person name="Zhao X.D."/>
            <person name="Zheng Y.T."/>
            <person name="Zhou J.M."/>
            <person name="Zhu Y.B."/>
            <person name="Zhang G.J."/>
            <person name="Wang J."/>
            <person name="Yao Y.G."/>
        </authorList>
    </citation>
    <scope>NUCLEOTIDE SEQUENCE [LARGE SCALE GENOMIC DNA]</scope>
</reference>
<feature type="transmembrane region" description="Helical" evidence="8">
    <location>
        <begin position="652"/>
        <end position="671"/>
    </location>
</feature>
<feature type="domain" description="TRPM-like" evidence="11">
    <location>
        <begin position="436"/>
        <end position="504"/>
    </location>
</feature>
<feature type="transmembrane region" description="Helical" evidence="8">
    <location>
        <begin position="914"/>
        <end position="943"/>
    </location>
</feature>
<dbReference type="InterPro" id="IPR050927">
    <property type="entry name" value="TRPM"/>
</dbReference>
<dbReference type="EMBL" id="KB370174">
    <property type="protein sequence ID" value="ELV09614.1"/>
    <property type="molecule type" value="Genomic_DNA"/>
</dbReference>
<keyword evidence="5" id="KW-0406">Ion transport</keyword>
<organism evidence="12 13">
    <name type="scientific">Tupaia chinensis</name>
    <name type="common">Chinese tree shrew</name>
    <name type="synonym">Tupaia belangeri chinensis</name>
    <dbReference type="NCBI Taxonomy" id="246437"/>
    <lineage>
        <taxon>Eukaryota</taxon>
        <taxon>Metazoa</taxon>
        <taxon>Chordata</taxon>
        <taxon>Craniata</taxon>
        <taxon>Vertebrata</taxon>
        <taxon>Euteleostomi</taxon>
        <taxon>Mammalia</taxon>
        <taxon>Eutheria</taxon>
        <taxon>Euarchontoglires</taxon>
        <taxon>Scandentia</taxon>
        <taxon>Tupaiidae</taxon>
        <taxon>Tupaia</taxon>
    </lineage>
</organism>
<comment type="subcellular location">
    <subcellularLocation>
        <location evidence="1">Membrane</location>
        <topology evidence="1">Multi-pass membrane protein</topology>
    </subcellularLocation>
</comment>
<keyword evidence="12" id="KW-0675">Receptor</keyword>
<evidence type="ECO:0000256" key="8">
    <source>
        <dbReference type="SAM" id="Phobius"/>
    </source>
</evidence>
<evidence type="ECO:0000256" key="1">
    <source>
        <dbReference type="ARBA" id="ARBA00004141"/>
    </source>
</evidence>
<name>L8Y3I6_TUPCH</name>
<feature type="domain" description="TRPM SLOG" evidence="10">
    <location>
        <begin position="116"/>
        <end position="357"/>
    </location>
</feature>
<dbReference type="Pfam" id="PF25508">
    <property type="entry name" value="TRPM2"/>
    <property type="match status" value="2"/>
</dbReference>
<dbReference type="Pfam" id="PF00520">
    <property type="entry name" value="Ion_trans"/>
    <property type="match status" value="1"/>
</dbReference>
<keyword evidence="6 8" id="KW-0472">Membrane</keyword>
<feature type="domain" description="TRPM-like" evidence="11">
    <location>
        <begin position="544"/>
        <end position="630"/>
    </location>
</feature>
<feature type="domain" description="Ion transport" evidence="9">
    <location>
        <begin position="702"/>
        <end position="948"/>
    </location>
</feature>
<keyword evidence="7" id="KW-0407">Ion channel</keyword>
<evidence type="ECO:0000259" key="9">
    <source>
        <dbReference type="Pfam" id="PF00520"/>
    </source>
</evidence>
<dbReference type="InterPro" id="IPR057366">
    <property type="entry name" value="TRPM-like"/>
</dbReference>
<dbReference type="eggNOG" id="KOG3614">
    <property type="taxonomic scope" value="Eukaryota"/>
</dbReference>
<dbReference type="InParanoid" id="L8Y3I6"/>
<evidence type="ECO:0000259" key="11">
    <source>
        <dbReference type="Pfam" id="PF25508"/>
    </source>
</evidence>
<evidence type="ECO:0000256" key="6">
    <source>
        <dbReference type="ARBA" id="ARBA00023136"/>
    </source>
</evidence>
<evidence type="ECO:0000256" key="7">
    <source>
        <dbReference type="ARBA" id="ARBA00023303"/>
    </source>
</evidence>
<dbReference type="PANTHER" id="PTHR13800">
    <property type="entry name" value="TRANSIENT RECEPTOR POTENTIAL CATION CHANNEL, SUBFAMILY M, MEMBER 6"/>
    <property type="match status" value="1"/>
</dbReference>
<keyword evidence="2" id="KW-0813">Transport</keyword>